<keyword evidence="2" id="KW-0472">Membrane</keyword>
<keyword evidence="2" id="KW-0812">Transmembrane</keyword>
<dbReference type="SUPFAM" id="SSF49265">
    <property type="entry name" value="Fibronectin type III"/>
    <property type="match status" value="1"/>
</dbReference>
<reference evidence="5 6" key="1">
    <citation type="submission" date="2022-05" db="EMBL/GenBank/DDBJ databases">
        <authorList>
            <consortium name="Genoscope - CEA"/>
            <person name="William W."/>
        </authorList>
    </citation>
    <scope>NUCLEOTIDE SEQUENCE [LARGE SCALE GENOMIC DNA]</scope>
</reference>
<dbReference type="CDD" id="cd00063">
    <property type="entry name" value="FN3"/>
    <property type="match status" value="1"/>
</dbReference>
<evidence type="ECO:0000313" key="6">
    <source>
        <dbReference type="Proteomes" id="UP001159427"/>
    </source>
</evidence>
<protein>
    <recommendedName>
        <fullName evidence="4">Fibronectin type-III domain-containing protein</fullName>
    </recommendedName>
</protein>
<dbReference type="Proteomes" id="UP001159427">
    <property type="component" value="Unassembled WGS sequence"/>
</dbReference>
<evidence type="ECO:0000256" key="3">
    <source>
        <dbReference type="SAM" id="SignalP"/>
    </source>
</evidence>
<dbReference type="InterPro" id="IPR036116">
    <property type="entry name" value="FN3_sf"/>
</dbReference>
<evidence type="ECO:0000313" key="5">
    <source>
        <dbReference type="EMBL" id="CAH3024438.1"/>
    </source>
</evidence>
<feature type="transmembrane region" description="Helical" evidence="2">
    <location>
        <begin position="136"/>
        <end position="158"/>
    </location>
</feature>
<dbReference type="InterPro" id="IPR003961">
    <property type="entry name" value="FN3_dom"/>
</dbReference>
<organism evidence="5 6">
    <name type="scientific">Porites evermanni</name>
    <dbReference type="NCBI Taxonomy" id="104178"/>
    <lineage>
        <taxon>Eukaryota</taxon>
        <taxon>Metazoa</taxon>
        <taxon>Cnidaria</taxon>
        <taxon>Anthozoa</taxon>
        <taxon>Hexacorallia</taxon>
        <taxon>Scleractinia</taxon>
        <taxon>Fungiina</taxon>
        <taxon>Poritidae</taxon>
        <taxon>Porites</taxon>
    </lineage>
</organism>
<accession>A0ABN8M9L5</accession>
<dbReference type="Gene3D" id="2.60.40.10">
    <property type="entry name" value="Immunoglobulins"/>
    <property type="match status" value="1"/>
</dbReference>
<dbReference type="InterPro" id="IPR013783">
    <property type="entry name" value="Ig-like_fold"/>
</dbReference>
<comment type="caution">
    <text evidence="5">The sequence shown here is derived from an EMBL/GenBank/DDBJ whole genome shotgun (WGS) entry which is preliminary data.</text>
</comment>
<proteinExistence type="predicted"/>
<feature type="signal peptide" evidence="3">
    <location>
        <begin position="1"/>
        <end position="20"/>
    </location>
</feature>
<feature type="region of interest" description="Disordered" evidence="1">
    <location>
        <begin position="350"/>
        <end position="373"/>
    </location>
</feature>
<dbReference type="Gene3D" id="3.40.50.1010">
    <property type="entry name" value="5'-nuclease"/>
    <property type="match status" value="1"/>
</dbReference>
<feature type="domain" description="Fibronectin type-III" evidence="4">
    <location>
        <begin position="26"/>
        <end position="113"/>
    </location>
</feature>
<gene>
    <name evidence="5" type="ORF">PEVE_00022909</name>
</gene>
<name>A0ABN8M9L5_9CNID</name>
<keyword evidence="6" id="KW-1185">Reference proteome</keyword>
<dbReference type="PROSITE" id="PS50853">
    <property type="entry name" value="FN3"/>
    <property type="match status" value="1"/>
</dbReference>
<keyword evidence="2" id="KW-1133">Transmembrane helix</keyword>
<dbReference type="EMBL" id="CALNXI010000304">
    <property type="protein sequence ID" value="CAH3024438.1"/>
    <property type="molecule type" value="Genomic_DNA"/>
</dbReference>
<evidence type="ECO:0000256" key="2">
    <source>
        <dbReference type="SAM" id="Phobius"/>
    </source>
</evidence>
<dbReference type="CDD" id="cd18724">
    <property type="entry name" value="PIN_LabA-like"/>
    <property type="match status" value="1"/>
</dbReference>
<keyword evidence="3" id="KW-0732">Signal</keyword>
<sequence length="582" mass="65583">MIVLAFIFVFLLSEVDYTAGVKSPERPVVPNVTAISSTEIRITWCRVHSNKVEIDHYELFIDTELEYSGVDVMYIAKRLKPWSGYEVKLRACGVSPGACSPFSRPALVMTLRDGDNTTTVIQSGVTIFKVIVVPTYTFILGMIAGVLAISFVLIWRYLQSVDLSGESAFELPQFQTEATKDDYDAILKHQPPGNHLWCSLESTSHLAKASNVDSVESHYLEIAPNKETPRQQNCLVIKDLILPRFYSINSTCESDRLPPKEQQSFHVSREQLDETCEEYTQIGKLEGEASPLNDFNRSENKQELQNGIDKDHVQFRDRTTSLTYRTLSDNTLTTPVLHTYKKQTLECLDASNEGAPPSTSTSEVQYSDQEVPKDSKTHSLFGMVVAIDNSNIYIGAQECASMVNTGDRKRHVRVKLQNLVRILEKERTKTRGFAGGSSPPATEHVWEVYRRLGYIVDLEERRGKDEQRVDESLHLWIYKALCELPPGVLVLATGDGMKGKSECDTSFPGCAMKALEKGWTVEVFSWRHSLSSEWIKLTKKHPDALTINYLDKYINYITFVEGRNGRKCSPLPSEVKTVESGP</sequence>
<feature type="chain" id="PRO_5046380937" description="Fibronectin type-III domain-containing protein" evidence="3">
    <location>
        <begin position="21"/>
        <end position="582"/>
    </location>
</feature>
<evidence type="ECO:0000256" key="1">
    <source>
        <dbReference type="SAM" id="MobiDB-lite"/>
    </source>
</evidence>
<evidence type="ECO:0000259" key="4">
    <source>
        <dbReference type="PROSITE" id="PS50853"/>
    </source>
</evidence>
<dbReference type="SMART" id="SM00060">
    <property type="entry name" value="FN3"/>
    <property type="match status" value="1"/>
</dbReference>
<feature type="compositionally biased region" description="Polar residues" evidence="1">
    <location>
        <begin position="357"/>
        <end position="368"/>
    </location>
</feature>